<keyword evidence="1" id="KW-0812">Transmembrane</keyword>
<proteinExistence type="predicted"/>
<sequence length="730" mass="80904">MVACDQTTPATVGSAAIEWSFGWDGLATLGSWTAATVEFELPHPATCRLEISTLDAEGHTATYVGKDSDLASGRQRLTHYFQVQRVDSTIKARLMVNDARHSETVIKPGESPHVQPLARRTDTLIVTVGCPETWQEWLSRPGNSANEGAVRIVSRSKPADLPATARSFESVQWVILAGAEPVPHEVSEALRQWVADGGRLVVSLPKPLDAFQASPLRSWLPVEVEREPVMIRELGDLERFAGLSMRIPSTGREPAARLRGTAGKVLAASRDDPLLYRAPYGFGEVHVLALDVTQPPLSRWRGLRELAHRLVELSAAPAIKEAAPPATRITALTSTGISDLASQWQAALDHFSAVQRPTPSWSMAWVLILILLVGPLDYLVVHQLLRRPQATWLTLPLCLLIVGVLAARAAGSWNGRSARAHQLDVLDVDAGSGRFRCQTWINAYSAETVKDDLRLKPPEALWGAPLAGERRVAAWATPEATAGGMYRSGGTEWGRTMYHVYPDDQRLTAFPIVQWSSRAVMGEEAGWVASLPVESKLESTGPGRLTGTLTHFFPGELTDWILAYGTRVYRRQPGREEETSLPWPPNEVLSLDDRLVYQRDLKGMLTGVVIRRDQREGRAGSDVRMSQTPYDPLHREWLSIWEMVTFHEAAGGKGYTRLTNQLLSRHDLSRLLDLERAVLFGRLRSAPGHAIERNGQQVTPDRRETFVRVVLPVRRTVDIIRELPDFKKSP</sequence>
<keyword evidence="1" id="KW-0472">Membrane</keyword>
<evidence type="ECO:0000313" key="2">
    <source>
        <dbReference type="EMBL" id="HGT40870.1"/>
    </source>
</evidence>
<dbReference type="EMBL" id="DSVQ01000019">
    <property type="protein sequence ID" value="HGT40870.1"/>
    <property type="molecule type" value="Genomic_DNA"/>
</dbReference>
<comment type="caution">
    <text evidence="2">The sequence shown here is derived from an EMBL/GenBank/DDBJ whole genome shotgun (WGS) entry which is preliminary data.</text>
</comment>
<reference evidence="2" key="1">
    <citation type="journal article" date="2020" name="mSystems">
        <title>Genome- and Community-Level Interaction Insights into Carbon Utilization and Element Cycling Functions of Hydrothermarchaeota in Hydrothermal Sediment.</title>
        <authorList>
            <person name="Zhou Z."/>
            <person name="Liu Y."/>
            <person name="Xu W."/>
            <person name="Pan J."/>
            <person name="Luo Z.H."/>
            <person name="Li M."/>
        </authorList>
    </citation>
    <scope>NUCLEOTIDE SEQUENCE [LARGE SCALE GENOMIC DNA]</scope>
    <source>
        <strain evidence="2">SpSt-508</strain>
    </source>
</reference>
<feature type="transmembrane region" description="Helical" evidence="1">
    <location>
        <begin position="361"/>
        <end position="380"/>
    </location>
</feature>
<gene>
    <name evidence="2" type="ORF">ENS64_16620</name>
</gene>
<dbReference type="AlphaFoldDB" id="A0A7C4QXG9"/>
<evidence type="ECO:0000256" key="1">
    <source>
        <dbReference type="SAM" id="Phobius"/>
    </source>
</evidence>
<feature type="transmembrane region" description="Helical" evidence="1">
    <location>
        <begin position="392"/>
        <end position="413"/>
    </location>
</feature>
<accession>A0A7C4QXG9</accession>
<organism evidence="2">
    <name type="scientific">Schlesneria paludicola</name>
    <dbReference type="NCBI Taxonomy" id="360056"/>
    <lineage>
        <taxon>Bacteria</taxon>
        <taxon>Pseudomonadati</taxon>
        <taxon>Planctomycetota</taxon>
        <taxon>Planctomycetia</taxon>
        <taxon>Planctomycetales</taxon>
        <taxon>Planctomycetaceae</taxon>
        <taxon>Schlesneria</taxon>
    </lineage>
</organism>
<name>A0A7C4QXG9_9PLAN</name>
<dbReference type="InterPro" id="IPR029062">
    <property type="entry name" value="Class_I_gatase-like"/>
</dbReference>
<dbReference type="Gene3D" id="3.40.50.880">
    <property type="match status" value="1"/>
</dbReference>
<keyword evidence="1" id="KW-1133">Transmembrane helix</keyword>
<protein>
    <recommendedName>
        <fullName evidence="3">DUF4350 domain-containing protein</fullName>
    </recommendedName>
</protein>
<evidence type="ECO:0008006" key="3">
    <source>
        <dbReference type="Google" id="ProtNLM"/>
    </source>
</evidence>
<dbReference type="SUPFAM" id="SSF52317">
    <property type="entry name" value="Class I glutamine amidotransferase-like"/>
    <property type="match status" value="1"/>
</dbReference>